<keyword evidence="4" id="KW-0812">Transmembrane</keyword>
<comment type="caution">
    <text evidence="9">The sequence shown here is derived from an EMBL/GenBank/DDBJ whole genome shotgun (WGS) entry which is preliminary data.</text>
</comment>
<dbReference type="AlphaFoldDB" id="A0A438IGY2"/>
<dbReference type="Proteomes" id="UP000288805">
    <property type="component" value="Unassembled WGS sequence"/>
</dbReference>
<evidence type="ECO:0000256" key="3">
    <source>
        <dbReference type="ARBA" id="ARBA00006792"/>
    </source>
</evidence>
<dbReference type="GO" id="GO:0061617">
    <property type="term" value="C:MICOS complex"/>
    <property type="evidence" value="ECO:0007669"/>
    <property type="project" value="InterPro"/>
</dbReference>
<keyword evidence="8" id="KW-0472">Membrane</keyword>
<keyword evidence="7" id="KW-0496">Mitochondrion</keyword>
<evidence type="ECO:0000256" key="5">
    <source>
        <dbReference type="ARBA" id="ARBA00022792"/>
    </source>
</evidence>
<comment type="similarity">
    <text evidence="3">Belongs to the MICOS complex subunit Mic10 family.</text>
</comment>
<dbReference type="PANTHER" id="PTHR21304">
    <property type="entry name" value="MICOS COMPLEX SUBUNIT MIC10"/>
    <property type="match status" value="1"/>
</dbReference>
<dbReference type="PANTHER" id="PTHR21304:SF0">
    <property type="entry name" value="MICOS COMPLEX SUBUNIT MIC10"/>
    <property type="match status" value="1"/>
</dbReference>
<comment type="function">
    <text evidence="1">Component of the MICOS complex, a large protein complex of the mitochondrial inner membrane that plays crucial roles in the maintenance of crista junctions, inner membrane architecture, and formation of contact sites to the outer membrane.</text>
</comment>
<dbReference type="InterPro" id="IPR007512">
    <property type="entry name" value="Mic10"/>
</dbReference>
<evidence type="ECO:0000313" key="10">
    <source>
        <dbReference type="Proteomes" id="UP000288805"/>
    </source>
</evidence>
<gene>
    <name evidence="9" type="ORF">CK203_031557</name>
</gene>
<evidence type="ECO:0000256" key="2">
    <source>
        <dbReference type="ARBA" id="ARBA00004434"/>
    </source>
</evidence>
<proteinExistence type="inferred from homology"/>
<evidence type="ECO:0000256" key="7">
    <source>
        <dbReference type="ARBA" id="ARBA00023128"/>
    </source>
</evidence>
<name>A0A438IGY2_VITVI</name>
<evidence type="ECO:0000256" key="6">
    <source>
        <dbReference type="ARBA" id="ARBA00022989"/>
    </source>
</evidence>
<comment type="subcellular location">
    <subcellularLocation>
        <location evidence="2">Mitochondrion inner membrane</location>
        <topology evidence="2">Single-pass membrane protein</topology>
    </subcellularLocation>
</comment>
<evidence type="ECO:0000256" key="1">
    <source>
        <dbReference type="ARBA" id="ARBA00002689"/>
    </source>
</evidence>
<evidence type="ECO:0000256" key="8">
    <source>
        <dbReference type="ARBA" id="ARBA00023136"/>
    </source>
</evidence>
<keyword evidence="5" id="KW-0999">Mitochondrion inner membrane</keyword>
<organism evidence="9 10">
    <name type="scientific">Vitis vinifera</name>
    <name type="common">Grape</name>
    <dbReference type="NCBI Taxonomy" id="29760"/>
    <lineage>
        <taxon>Eukaryota</taxon>
        <taxon>Viridiplantae</taxon>
        <taxon>Streptophyta</taxon>
        <taxon>Embryophyta</taxon>
        <taxon>Tracheophyta</taxon>
        <taxon>Spermatophyta</taxon>
        <taxon>Magnoliopsida</taxon>
        <taxon>eudicotyledons</taxon>
        <taxon>Gunneridae</taxon>
        <taxon>Pentapetalae</taxon>
        <taxon>rosids</taxon>
        <taxon>Vitales</taxon>
        <taxon>Vitaceae</taxon>
        <taxon>Viteae</taxon>
        <taxon>Vitis</taxon>
    </lineage>
</organism>
<dbReference type="Pfam" id="PF04418">
    <property type="entry name" value="DUF543"/>
    <property type="match status" value="1"/>
</dbReference>
<evidence type="ECO:0000313" key="9">
    <source>
        <dbReference type="EMBL" id="RVW95689.1"/>
    </source>
</evidence>
<accession>A0A438IGY2</accession>
<keyword evidence="6" id="KW-1133">Transmembrane helix</keyword>
<sequence>MAENKQIPPPYDLDAKWDACLDLTVRRFVYSSFAGAFGGLLLFRIGEVDQKLSGAVVKLWWCWLSVKGFLKDLTLEIE</sequence>
<reference evidence="9 10" key="1">
    <citation type="journal article" date="2018" name="PLoS Genet.">
        <title>Population sequencing reveals clonal diversity and ancestral inbreeding in the grapevine cultivar Chardonnay.</title>
        <authorList>
            <person name="Roach M.J."/>
            <person name="Johnson D.L."/>
            <person name="Bohlmann J."/>
            <person name="van Vuuren H.J."/>
            <person name="Jones S.J."/>
            <person name="Pretorius I.S."/>
            <person name="Schmidt S.A."/>
            <person name="Borneman A.R."/>
        </authorList>
    </citation>
    <scope>NUCLEOTIDE SEQUENCE [LARGE SCALE GENOMIC DNA]</scope>
    <source>
        <strain evidence="10">cv. Chardonnay</strain>
        <tissue evidence="9">Leaf</tissue>
    </source>
</reference>
<protein>
    <submittedName>
        <fullName evidence="9">Uncharacterized protein</fullName>
    </submittedName>
</protein>
<evidence type="ECO:0000256" key="4">
    <source>
        <dbReference type="ARBA" id="ARBA00022692"/>
    </source>
</evidence>
<dbReference type="EMBL" id="QGNW01000112">
    <property type="protein sequence ID" value="RVW95689.1"/>
    <property type="molecule type" value="Genomic_DNA"/>
</dbReference>